<evidence type="ECO:0000256" key="3">
    <source>
        <dbReference type="RuleBase" id="RU000393"/>
    </source>
</evidence>
<feature type="region of interest" description="Disordered" evidence="4">
    <location>
        <begin position="194"/>
        <end position="214"/>
    </location>
</feature>
<comment type="similarity">
    <text evidence="1 3">Belongs to the Cu-Zn superoxide dismutase family.</text>
</comment>
<feature type="region of interest" description="Disordered" evidence="4">
    <location>
        <begin position="35"/>
        <end position="67"/>
    </location>
</feature>
<dbReference type="RefSeq" id="WP_142617390.1">
    <property type="nucleotide sequence ID" value="NZ_VIRM01000006.1"/>
</dbReference>
<sequence length="227" mass="22411">MPRTTRIALAAGLALGLTAATAPAVPVLAAGMTAASAPQAGPGDSTGASAKEPAVEPAGGSATAVVKNATGRTLGTVRVERYDAKKSRVSVSVRGLTPGFHGFHVHATGVCDAHSVDRATGSAFSSAGSHLGPGQHGGGAGDMPPLLASADGTASASFVTDRFTLEQLGDANGSAFVVHAAPDNFAHIPDRYFHRPDADGATGPDATTRKTGDAGARVGCGVVKVHA</sequence>
<feature type="chain" id="PRO_5038569255" description="Superoxide dismutase [Cu-Zn]" evidence="5">
    <location>
        <begin position="25"/>
        <end position="227"/>
    </location>
</feature>
<evidence type="ECO:0000256" key="2">
    <source>
        <dbReference type="ARBA" id="ARBA00024900"/>
    </source>
</evidence>
<comment type="cofactor">
    <cofactor evidence="3">
        <name>Zn(2+)</name>
        <dbReference type="ChEBI" id="CHEBI:29105"/>
    </cofactor>
    <text evidence="3">Binds 1 zinc ion per subunit.</text>
</comment>
<dbReference type="InterPro" id="IPR018152">
    <property type="entry name" value="SOD_Cu/Zn_BS"/>
</dbReference>
<dbReference type="AlphaFoldDB" id="A0A544Z0L9"/>
<dbReference type="EC" id="1.15.1.1" evidence="3"/>
<dbReference type="EMBL" id="VIRM01000006">
    <property type="protein sequence ID" value="TQS22587.1"/>
    <property type="molecule type" value="Genomic_DNA"/>
</dbReference>
<dbReference type="Gene3D" id="2.60.40.200">
    <property type="entry name" value="Superoxide dismutase, copper/zinc binding domain"/>
    <property type="match status" value="1"/>
</dbReference>
<comment type="caution">
    <text evidence="7">The sequence shown here is derived from an EMBL/GenBank/DDBJ whole genome shotgun (WGS) entry which is preliminary data.</text>
</comment>
<feature type="domain" description="Superoxide dismutase copper/zinc binding" evidence="6">
    <location>
        <begin position="75"/>
        <end position="223"/>
    </location>
</feature>
<comment type="function">
    <text evidence="2">Destroys radicals which are normally produced within the cells and which are toxic to biological systems. May play a role in favoring mycobacterial survival in phagocytes.</text>
</comment>
<evidence type="ECO:0000256" key="5">
    <source>
        <dbReference type="SAM" id="SignalP"/>
    </source>
</evidence>
<evidence type="ECO:0000313" key="8">
    <source>
        <dbReference type="Proteomes" id="UP000316541"/>
    </source>
</evidence>
<proteinExistence type="inferred from homology"/>
<dbReference type="PROSITE" id="PS00332">
    <property type="entry name" value="SOD_CU_ZN_2"/>
    <property type="match status" value="1"/>
</dbReference>
<feature type="signal peptide" evidence="5">
    <location>
        <begin position="1"/>
        <end position="24"/>
    </location>
</feature>
<organism evidence="7 8">
    <name type="scientific">Microbispora hainanensis</name>
    <dbReference type="NCBI Taxonomy" id="568844"/>
    <lineage>
        <taxon>Bacteria</taxon>
        <taxon>Bacillati</taxon>
        <taxon>Actinomycetota</taxon>
        <taxon>Actinomycetes</taxon>
        <taxon>Streptosporangiales</taxon>
        <taxon>Streptosporangiaceae</taxon>
        <taxon>Microbispora</taxon>
    </lineage>
</organism>
<comment type="catalytic activity">
    <reaction evidence="3">
        <text>2 superoxide + 2 H(+) = H2O2 + O2</text>
        <dbReference type="Rhea" id="RHEA:20696"/>
        <dbReference type="ChEBI" id="CHEBI:15378"/>
        <dbReference type="ChEBI" id="CHEBI:15379"/>
        <dbReference type="ChEBI" id="CHEBI:16240"/>
        <dbReference type="ChEBI" id="CHEBI:18421"/>
        <dbReference type="EC" id="1.15.1.1"/>
    </reaction>
</comment>
<keyword evidence="3" id="KW-0479">Metal-binding</keyword>
<comment type="cofactor">
    <cofactor evidence="3">
        <name>Cu cation</name>
        <dbReference type="ChEBI" id="CHEBI:23378"/>
    </cofactor>
    <text evidence="3">Binds 1 copper ion per subunit.</text>
</comment>
<dbReference type="Pfam" id="PF00080">
    <property type="entry name" value="Sod_Cu"/>
    <property type="match status" value="1"/>
</dbReference>
<keyword evidence="5" id="KW-0732">Signal</keyword>
<dbReference type="Proteomes" id="UP000316541">
    <property type="component" value="Unassembled WGS sequence"/>
</dbReference>
<feature type="region of interest" description="Disordered" evidence="4">
    <location>
        <begin position="123"/>
        <end position="147"/>
    </location>
</feature>
<keyword evidence="3" id="KW-0862">Zinc</keyword>
<dbReference type="InterPro" id="IPR036423">
    <property type="entry name" value="SOD-like_Cu/Zn_dom_sf"/>
</dbReference>
<keyword evidence="3" id="KW-0560">Oxidoreductase</keyword>
<dbReference type="PANTHER" id="PTHR10003">
    <property type="entry name" value="SUPEROXIDE DISMUTASE CU-ZN -RELATED"/>
    <property type="match status" value="1"/>
</dbReference>
<evidence type="ECO:0000256" key="1">
    <source>
        <dbReference type="ARBA" id="ARBA00010457"/>
    </source>
</evidence>
<gene>
    <name evidence="7" type="ORF">FLX08_07000</name>
</gene>
<evidence type="ECO:0000256" key="4">
    <source>
        <dbReference type="SAM" id="MobiDB-lite"/>
    </source>
</evidence>
<dbReference type="InterPro" id="IPR001424">
    <property type="entry name" value="SOD_Cu_Zn_dom"/>
</dbReference>
<dbReference type="InterPro" id="IPR024134">
    <property type="entry name" value="SOD_Cu/Zn_/chaperone"/>
</dbReference>
<evidence type="ECO:0000259" key="6">
    <source>
        <dbReference type="Pfam" id="PF00080"/>
    </source>
</evidence>
<evidence type="ECO:0000313" key="7">
    <source>
        <dbReference type="EMBL" id="TQS22587.1"/>
    </source>
</evidence>
<dbReference type="SUPFAM" id="SSF49329">
    <property type="entry name" value="Cu,Zn superoxide dismutase-like"/>
    <property type="match status" value="1"/>
</dbReference>
<keyword evidence="3" id="KW-0186">Copper</keyword>
<dbReference type="GO" id="GO:0005507">
    <property type="term" value="F:copper ion binding"/>
    <property type="evidence" value="ECO:0007669"/>
    <property type="project" value="InterPro"/>
</dbReference>
<protein>
    <recommendedName>
        <fullName evidence="3">Superoxide dismutase [Cu-Zn]</fullName>
        <ecNumber evidence="3">1.15.1.1</ecNumber>
    </recommendedName>
</protein>
<name>A0A544Z0L9_9ACTN</name>
<accession>A0A544Z0L9</accession>
<dbReference type="GO" id="GO:0004784">
    <property type="term" value="F:superoxide dismutase activity"/>
    <property type="evidence" value="ECO:0007669"/>
    <property type="project" value="UniProtKB-EC"/>
</dbReference>
<reference evidence="7 8" key="1">
    <citation type="submission" date="2019-07" db="EMBL/GenBank/DDBJ databases">
        <title>Microbispora hainanensis DSM 45428.</title>
        <authorList>
            <person name="Thawai C."/>
        </authorList>
    </citation>
    <scope>NUCLEOTIDE SEQUENCE [LARGE SCALE GENOMIC DNA]</scope>
    <source>
        <strain evidence="7 8">DSM 45428</strain>
    </source>
</reference>